<reference evidence="3" key="1">
    <citation type="submission" date="2012-12" db="EMBL/GenBank/DDBJ databases">
        <authorList>
            <person name="Hellsten U."/>
            <person name="Grimwood J."/>
            <person name="Chapman J.A."/>
            <person name="Shapiro H."/>
            <person name="Aerts A."/>
            <person name="Otillar R.P."/>
            <person name="Terry A.Y."/>
            <person name="Boore J.L."/>
            <person name="Simakov O."/>
            <person name="Marletaz F."/>
            <person name="Cho S.-J."/>
            <person name="Edsinger-Gonzales E."/>
            <person name="Havlak P."/>
            <person name="Kuo D.-H."/>
            <person name="Larsson T."/>
            <person name="Lv J."/>
            <person name="Arendt D."/>
            <person name="Savage R."/>
            <person name="Osoegawa K."/>
            <person name="de Jong P."/>
            <person name="Lindberg D.R."/>
            <person name="Seaver E.C."/>
            <person name="Weisblat D.A."/>
            <person name="Putnam N.H."/>
            <person name="Grigoriev I.V."/>
            <person name="Rokhsar D.S."/>
        </authorList>
    </citation>
    <scope>NUCLEOTIDE SEQUENCE</scope>
</reference>
<dbReference type="AlphaFoldDB" id="T1FE11"/>
<accession>T1FE11</accession>
<dbReference type="CTD" id="20207060"/>
<gene>
    <name evidence="2" type="primary">20207060</name>
    <name evidence="1" type="ORF">HELRODRAFT_178998</name>
</gene>
<protein>
    <submittedName>
        <fullName evidence="1 2">Uncharacterized protein</fullName>
    </submittedName>
</protein>
<dbReference type="SUPFAM" id="SSF52058">
    <property type="entry name" value="L domain-like"/>
    <property type="match status" value="1"/>
</dbReference>
<sequence length="438" mass="51024">MIWLCNLLAIDKNHSFESAQMIMIIVHGLLGMVDSLKQKRDFDLEYCDSVCETSTCSYSNCFFKELNNEMPKIMLKSRSNISLQFFNAYIESIKPTFFQNLHMNSLTIVDCEIVDDAPTDLFQHVEFLEKIEINDDNTLGKLFWADPKFTEPLLDKIKTFELSENVPEKCTEDFFMKFTHLIHFVFKEDIDNFDFLENFQRNLKITFQHLSFDIVFKCLKLVNLRKLLKGIVFDNIDNLLIDTRHIRRFRKLKIIIIRECPNVKIDEKILEDLPKLEIEGLPEPLQTKVYNYKPASAWGGPATVVDAYITIIEKSLRLTCVVKGKFPIDVVFVDHTGVESRYPQFIKKPSYKVTKHFTNYSRTMIRNRHRCYANNSYGMSDSMVLNLPEASKKSSSKSCAVVASLAFILWQLFLTCFSRNILDRLSAANSFDAHYYLL</sequence>
<dbReference type="KEGG" id="hro:HELRODRAFT_178998"/>
<dbReference type="Proteomes" id="UP000015101">
    <property type="component" value="Unassembled WGS sequence"/>
</dbReference>
<dbReference type="InParanoid" id="T1FE11"/>
<dbReference type="Gene3D" id="3.80.10.10">
    <property type="entry name" value="Ribonuclease Inhibitor"/>
    <property type="match status" value="1"/>
</dbReference>
<reference evidence="1 3" key="2">
    <citation type="journal article" date="2013" name="Nature">
        <title>Insights into bilaterian evolution from three spiralian genomes.</title>
        <authorList>
            <person name="Simakov O."/>
            <person name="Marletaz F."/>
            <person name="Cho S.J."/>
            <person name="Edsinger-Gonzales E."/>
            <person name="Havlak P."/>
            <person name="Hellsten U."/>
            <person name="Kuo D.H."/>
            <person name="Larsson T."/>
            <person name="Lv J."/>
            <person name="Arendt D."/>
            <person name="Savage R."/>
            <person name="Osoegawa K."/>
            <person name="de Jong P."/>
            <person name="Grimwood J."/>
            <person name="Chapman J.A."/>
            <person name="Shapiro H."/>
            <person name="Aerts A."/>
            <person name="Otillar R.P."/>
            <person name="Terry A.Y."/>
            <person name="Boore J.L."/>
            <person name="Grigoriev I.V."/>
            <person name="Lindberg D.R."/>
            <person name="Seaver E.C."/>
            <person name="Weisblat D.A."/>
            <person name="Putnam N.H."/>
            <person name="Rokhsar D.S."/>
        </authorList>
    </citation>
    <scope>NUCLEOTIDE SEQUENCE</scope>
</reference>
<dbReference type="EMBL" id="KB097502">
    <property type="protein sequence ID" value="ESN95814.1"/>
    <property type="molecule type" value="Genomic_DNA"/>
</dbReference>
<evidence type="ECO:0000313" key="1">
    <source>
        <dbReference type="EMBL" id="ESN95814.1"/>
    </source>
</evidence>
<keyword evidence="3" id="KW-1185">Reference proteome</keyword>
<dbReference type="RefSeq" id="XP_009026111.1">
    <property type="nucleotide sequence ID" value="XM_009027863.1"/>
</dbReference>
<name>T1FE11_HELRO</name>
<evidence type="ECO:0000313" key="2">
    <source>
        <dbReference type="EnsemblMetazoa" id="HelroP178998"/>
    </source>
</evidence>
<dbReference type="EMBL" id="AMQM01006687">
    <property type="status" value="NOT_ANNOTATED_CDS"/>
    <property type="molecule type" value="Genomic_DNA"/>
</dbReference>
<dbReference type="HOGENOM" id="CLU_625966_0_0_1"/>
<dbReference type="EnsemblMetazoa" id="HelroT178998">
    <property type="protein sequence ID" value="HelroP178998"/>
    <property type="gene ID" value="HelroG178998"/>
</dbReference>
<dbReference type="InterPro" id="IPR032675">
    <property type="entry name" value="LRR_dom_sf"/>
</dbReference>
<dbReference type="GeneID" id="20207060"/>
<evidence type="ECO:0000313" key="3">
    <source>
        <dbReference type="Proteomes" id="UP000015101"/>
    </source>
</evidence>
<reference evidence="2" key="3">
    <citation type="submission" date="2015-06" db="UniProtKB">
        <authorList>
            <consortium name="EnsemblMetazoa"/>
        </authorList>
    </citation>
    <scope>IDENTIFICATION</scope>
</reference>
<organism evidence="2 3">
    <name type="scientific">Helobdella robusta</name>
    <name type="common">Californian leech</name>
    <dbReference type="NCBI Taxonomy" id="6412"/>
    <lineage>
        <taxon>Eukaryota</taxon>
        <taxon>Metazoa</taxon>
        <taxon>Spiralia</taxon>
        <taxon>Lophotrochozoa</taxon>
        <taxon>Annelida</taxon>
        <taxon>Clitellata</taxon>
        <taxon>Hirudinea</taxon>
        <taxon>Rhynchobdellida</taxon>
        <taxon>Glossiphoniidae</taxon>
        <taxon>Helobdella</taxon>
    </lineage>
</organism>
<proteinExistence type="predicted"/>